<dbReference type="GO" id="GO:0043248">
    <property type="term" value="P:proteasome assembly"/>
    <property type="evidence" value="ECO:0007669"/>
    <property type="project" value="UniProtKB-UniRule"/>
</dbReference>
<reference evidence="13 14" key="1">
    <citation type="journal article" date="2020" name="Nat. Commun.">
        <title>Genome of Tripterygium wilfordii and identification of cytochrome P450 involved in triptolide biosynthesis.</title>
        <authorList>
            <person name="Tu L."/>
            <person name="Su P."/>
            <person name="Zhang Z."/>
            <person name="Gao L."/>
            <person name="Wang J."/>
            <person name="Hu T."/>
            <person name="Zhou J."/>
            <person name="Zhang Y."/>
            <person name="Zhao Y."/>
            <person name="Liu Y."/>
            <person name="Song Y."/>
            <person name="Tong Y."/>
            <person name="Lu Y."/>
            <person name="Yang J."/>
            <person name="Xu C."/>
            <person name="Jia M."/>
            <person name="Peters R.J."/>
            <person name="Huang L."/>
            <person name="Gao W."/>
        </authorList>
    </citation>
    <scope>NUCLEOTIDE SEQUENCE [LARGE SCALE GENOMIC DNA]</scope>
    <source>
        <strain evidence="14">cv. XIE 37</strain>
        <tissue evidence="13">Leaf</tissue>
    </source>
</reference>
<evidence type="ECO:0000256" key="6">
    <source>
        <dbReference type="ARBA" id="ARBA00022737"/>
    </source>
</evidence>
<dbReference type="FunCoup" id="A0A7J7CJL0">
    <property type="interactions" value="468"/>
</dbReference>
<dbReference type="GO" id="GO:0005634">
    <property type="term" value="C:nucleus"/>
    <property type="evidence" value="ECO:0007669"/>
    <property type="project" value="UniProtKB-SubCell"/>
</dbReference>
<evidence type="ECO:0000256" key="9">
    <source>
        <dbReference type="ARBA" id="ARBA00034491"/>
    </source>
</evidence>
<dbReference type="FunFam" id="1.20.1280.290:FF:000001">
    <property type="entry name" value="Bidirectional sugar transporter SWEET"/>
    <property type="match status" value="1"/>
</dbReference>
<dbReference type="EMBL" id="JAAARO010000016">
    <property type="protein sequence ID" value="KAF5734191.1"/>
    <property type="molecule type" value="Genomic_DNA"/>
</dbReference>
<feature type="transmembrane region" description="Helical" evidence="11">
    <location>
        <begin position="116"/>
        <end position="137"/>
    </location>
</feature>
<keyword evidence="3 11" id="KW-0813">Transport</keyword>
<proteinExistence type="inferred from homology"/>
<dbReference type="GO" id="GO:0051260">
    <property type="term" value="P:protein homooligomerization"/>
    <property type="evidence" value="ECO:0007669"/>
    <property type="project" value="UniProtKB-ARBA"/>
</dbReference>
<evidence type="ECO:0000256" key="10">
    <source>
        <dbReference type="RuleBase" id="RU369057"/>
    </source>
</evidence>
<organism evidence="13 14">
    <name type="scientific">Tripterygium wilfordii</name>
    <name type="common">Thunder God vine</name>
    <dbReference type="NCBI Taxonomy" id="458696"/>
    <lineage>
        <taxon>Eukaryota</taxon>
        <taxon>Viridiplantae</taxon>
        <taxon>Streptophyta</taxon>
        <taxon>Embryophyta</taxon>
        <taxon>Tracheophyta</taxon>
        <taxon>Spermatophyta</taxon>
        <taxon>Magnoliopsida</taxon>
        <taxon>eudicotyledons</taxon>
        <taxon>Gunneridae</taxon>
        <taxon>Pentapetalae</taxon>
        <taxon>rosids</taxon>
        <taxon>fabids</taxon>
        <taxon>Celastrales</taxon>
        <taxon>Celastraceae</taxon>
        <taxon>Tripterygium</taxon>
    </lineage>
</organism>
<dbReference type="SMART" id="SM01385">
    <property type="entry name" value="DSS1_SEM1"/>
    <property type="match status" value="1"/>
</dbReference>
<feature type="transmembrane region" description="Helical" evidence="11">
    <location>
        <begin position="210"/>
        <end position="232"/>
    </location>
</feature>
<dbReference type="Pfam" id="PF03083">
    <property type="entry name" value="MtN3_slv"/>
    <property type="match status" value="2"/>
</dbReference>
<evidence type="ECO:0000256" key="11">
    <source>
        <dbReference type="RuleBase" id="RU910715"/>
    </source>
</evidence>
<comment type="similarity">
    <text evidence="2 11">Belongs to the SWEET sugar transporter family.</text>
</comment>
<feature type="region of interest" description="Disordered" evidence="12">
    <location>
        <begin position="30"/>
        <end position="50"/>
    </location>
</feature>
<keyword evidence="5 11" id="KW-0812">Transmembrane</keyword>
<dbReference type="SUPFAM" id="SSF103473">
    <property type="entry name" value="MFS general substrate transporter"/>
    <property type="match status" value="1"/>
</dbReference>
<accession>A0A7J7CJL0</accession>
<comment type="function">
    <text evidence="11">Mediates both low-affinity uptake and efflux of sugar across the membrane.</text>
</comment>
<gene>
    <name evidence="13" type="ORF">HS088_TW16G00636</name>
</gene>
<feature type="transmembrane region" description="Helical" evidence="11">
    <location>
        <begin position="149"/>
        <end position="171"/>
    </location>
</feature>
<comment type="caution">
    <text evidence="13">The sequence shown here is derived from an EMBL/GenBank/DDBJ whole genome shotgun (WGS) entry which is preliminary data.</text>
</comment>
<evidence type="ECO:0000256" key="2">
    <source>
        <dbReference type="ARBA" id="ARBA00007809"/>
    </source>
</evidence>
<dbReference type="GO" id="GO:0008541">
    <property type="term" value="C:proteasome regulatory particle, lid subcomplex"/>
    <property type="evidence" value="ECO:0007669"/>
    <property type="project" value="UniProtKB-UniRule"/>
</dbReference>
<evidence type="ECO:0000313" key="14">
    <source>
        <dbReference type="Proteomes" id="UP000593562"/>
    </source>
</evidence>
<feature type="transmembrane region" description="Helical" evidence="11">
    <location>
        <begin position="177"/>
        <end position="198"/>
    </location>
</feature>
<keyword evidence="10" id="KW-0647">Proteasome</keyword>
<evidence type="ECO:0000256" key="4">
    <source>
        <dbReference type="ARBA" id="ARBA00022597"/>
    </source>
</evidence>
<dbReference type="GO" id="GO:0006406">
    <property type="term" value="P:mRNA export from nucleus"/>
    <property type="evidence" value="ECO:0007669"/>
    <property type="project" value="UniProtKB-UniRule"/>
</dbReference>
<dbReference type="FunFam" id="1.20.1280.290:FF:000002">
    <property type="entry name" value="Bidirectional sugar transporter SWEET"/>
    <property type="match status" value="1"/>
</dbReference>
<dbReference type="AlphaFoldDB" id="A0A7J7CJL0"/>
<sequence length="281" mass="32778">MATEPKQATDDVKIDLFEDDDEFEEFEINEEWEDRNETNEGAQQWEDDWDDDDVNDDFSLQLRRELESNNEKNPTFIKIWKQKAVEEFKPDPYLATVLNCMMWTFYGMPFVQPDSILVITINSIGLAMEVIYVSIFFSYSPWQKRRKIMLALVVELIFMAIVVFITIYFFHTTKRRAMIVGILCIVFNVIMYTSPLTVASRVIKTKSVKYMPFSLSLANFCNGICWAIYALLKFDPYVLIPNGLGTLSGLAQLILYACYYKSTNWDEDEEEGKSEVQMTKN</sequence>
<keyword evidence="6" id="KW-0677">Repeat</keyword>
<dbReference type="InterPro" id="IPR036259">
    <property type="entry name" value="MFS_trans_sf"/>
</dbReference>
<dbReference type="Gene3D" id="1.20.1280.290">
    <property type="match status" value="2"/>
</dbReference>
<feature type="transmembrane region" description="Helical" evidence="11">
    <location>
        <begin position="238"/>
        <end position="259"/>
    </location>
</feature>
<dbReference type="PANTHER" id="PTHR10791">
    <property type="entry name" value="RAG1-ACTIVATING PROTEIN 1"/>
    <property type="match status" value="1"/>
</dbReference>
<dbReference type="GO" id="GO:0012505">
    <property type="term" value="C:endomembrane system"/>
    <property type="evidence" value="ECO:0007669"/>
    <property type="project" value="UniProtKB-SubCell"/>
</dbReference>
<evidence type="ECO:0000256" key="3">
    <source>
        <dbReference type="ARBA" id="ARBA00022448"/>
    </source>
</evidence>
<dbReference type="Pfam" id="PF05160">
    <property type="entry name" value="DSS1_SEM1"/>
    <property type="match status" value="1"/>
</dbReference>
<evidence type="ECO:0000256" key="5">
    <source>
        <dbReference type="ARBA" id="ARBA00022692"/>
    </source>
</evidence>
<dbReference type="Proteomes" id="UP000593562">
    <property type="component" value="Unassembled WGS sequence"/>
</dbReference>
<evidence type="ECO:0000256" key="1">
    <source>
        <dbReference type="ARBA" id="ARBA00004127"/>
    </source>
</evidence>
<dbReference type="GO" id="GO:0016020">
    <property type="term" value="C:membrane"/>
    <property type="evidence" value="ECO:0007669"/>
    <property type="project" value="InterPro"/>
</dbReference>
<keyword evidence="4 11" id="KW-0762">Sugar transport</keyword>
<dbReference type="InParanoid" id="A0A7J7CJL0"/>
<dbReference type="InterPro" id="IPR007834">
    <property type="entry name" value="DSS1_SEM1"/>
</dbReference>
<dbReference type="PANTHER" id="PTHR10791:SF159">
    <property type="entry name" value="BIDIRECTIONAL SUGAR TRANSPORTER SWEET5"/>
    <property type="match status" value="1"/>
</dbReference>
<comment type="caution">
    <text evidence="11">Lacks conserved residue(s) required for the propagation of feature annotation.</text>
</comment>
<keyword evidence="8 11" id="KW-0472">Membrane</keyword>
<comment type="similarity">
    <text evidence="9 10">Belongs to the DSS1/SEM1 family.</text>
</comment>
<protein>
    <recommendedName>
        <fullName evidence="10 11">Multifunctional fusion protein</fullName>
    </recommendedName>
    <domain>
        <recommendedName>
            <fullName evidence="10">26S proteasome complex subunit SEM1</fullName>
        </recommendedName>
    </domain>
    <domain>
        <recommendedName>
            <fullName evidence="11">Bidirectional sugar transporter SWEET</fullName>
        </recommendedName>
    </domain>
</protein>
<keyword evidence="7 11" id="KW-1133">Transmembrane helix</keyword>
<dbReference type="GO" id="GO:0051119">
    <property type="term" value="F:sugar transmembrane transporter activity"/>
    <property type="evidence" value="ECO:0007669"/>
    <property type="project" value="InterPro"/>
</dbReference>
<evidence type="ECO:0000256" key="8">
    <source>
        <dbReference type="ARBA" id="ARBA00023136"/>
    </source>
</evidence>
<comment type="subcellular location">
    <subcellularLocation>
        <location evidence="1">Endomembrane system</location>
        <topology evidence="1">Multi-pass membrane protein</topology>
    </subcellularLocation>
    <subcellularLocation>
        <location evidence="10">Nucleus</location>
    </subcellularLocation>
</comment>
<dbReference type="InterPro" id="IPR047664">
    <property type="entry name" value="SWEET"/>
</dbReference>
<keyword evidence="14" id="KW-1185">Reference proteome</keyword>
<evidence type="ECO:0000256" key="12">
    <source>
        <dbReference type="SAM" id="MobiDB-lite"/>
    </source>
</evidence>
<name>A0A7J7CJL0_TRIWF</name>
<dbReference type="InterPro" id="IPR004316">
    <property type="entry name" value="SWEET_rpt"/>
</dbReference>
<evidence type="ECO:0000313" key="13">
    <source>
        <dbReference type="EMBL" id="KAF5734191.1"/>
    </source>
</evidence>
<evidence type="ECO:0000256" key="7">
    <source>
        <dbReference type="ARBA" id="ARBA00022989"/>
    </source>
</evidence>
<comment type="function">
    <text evidence="10">Component of the 26S proteasome, a multiprotein complex involved in the ATP-dependent degradation of ubiquitinated proteins.</text>
</comment>
<keyword evidence="10" id="KW-0539">Nucleus</keyword>